<dbReference type="EMBL" id="FNRD01000018">
    <property type="protein sequence ID" value="SEB05819.1"/>
    <property type="molecule type" value="Genomic_DNA"/>
</dbReference>
<dbReference type="Proteomes" id="UP000198951">
    <property type="component" value="Unassembled WGS sequence"/>
</dbReference>
<sequence length="450" mass="49376">MKSTFYSFLMLMVFVTVFSSCTNDVVEVPKLRCTQPDFTKNKTVAEVHTNAGAIVTQYTYDDIIEAYVVSSDENGNFFKAISLQTIGSATAPAVGFSVPVDATNTYVDFRVGNKVYVKLKNQYTDINYGSLRIGGIYVNSYNEGAVGRLSQNDYKNVLHASCTTLGEDVLVRRLTIPDLVSDANINTLVELSDVQFTEAAIGRHYFEATNNVGGATNWSLIDKFGNQVLFRTSSYADFAQSMVPGGNGKVRGVLTKFGSDYQLLARSEKDVVMTAPRTVPFFSQDFQTVVDKTNLSLPGWANIVQSGTIFWKGTVYSGNGYAEFNTTGAKVLSNIAWLISPKIDMDTHTNEILTFRTAQHHLDVDSPLNSLEVYISSNFDGLNVTKATWTPLKVILPKQATPWYQFVGSGGVDLSSYTGKINIAFKYTGSGKNLALDGAFQVDDVQVFGK</sequence>
<dbReference type="Pfam" id="PF18942">
    <property type="entry name" value="DUF5689"/>
    <property type="match status" value="1"/>
</dbReference>
<organism evidence="3 4">
    <name type="scientific">Flavobacterium gillisiae</name>
    <dbReference type="NCBI Taxonomy" id="150146"/>
    <lineage>
        <taxon>Bacteria</taxon>
        <taxon>Pseudomonadati</taxon>
        <taxon>Bacteroidota</taxon>
        <taxon>Flavobacteriia</taxon>
        <taxon>Flavobacteriales</taxon>
        <taxon>Flavobacteriaceae</taxon>
        <taxon>Flavobacterium</taxon>
    </lineage>
</organism>
<feature type="signal peptide" evidence="1">
    <location>
        <begin position="1"/>
        <end position="22"/>
    </location>
</feature>
<name>A0A1H4G8A3_9FLAO</name>
<dbReference type="NCBIfam" id="NF038128">
    <property type="entry name" value="choice_anch_J"/>
    <property type="match status" value="1"/>
</dbReference>
<evidence type="ECO:0000259" key="2">
    <source>
        <dbReference type="Pfam" id="PF18942"/>
    </source>
</evidence>
<keyword evidence="4" id="KW-1185">Reference proteome</keyword>
<feature type="chain" id="PRO_5011748275" description="DUF5689 domain-containing protein" evidence="1">
    <location>
        <begin position="23"/>
        <end position="450"/>
    </location>
</feature>
<evidence type="ECO:0000313" key="4">
    <source>
        <dbReference type="Proteomes" id="UP000198951"/>
    </source>
</evidence>
<evidence type="ECO:0000256" key="1">
    <source>
        <dbReference type="SAM" id="SignalP"/>
    </source>
</evidence>
<accession>A0A1H4G8A3</accession>
<gene>
    <name evidence="3" type="ORF">SAMN05443667_11810</name>
</gene>
<reference evidence="4" key="1">
    <citation type="submission" date="2016-10" db="EMBL/GenBank/DDBJ databases">
        <authorList>
            <person name="Varghese N."/>
            <person name="Submissions S."/>
        </authorList>
    </citation>
    <scope>NUCLEOTIDE SEQUENCE [LARGE SCALE GENOMIC DNA]</scope>
    <source>
        <strain evidence="4">DSM 22376</strain>
    </source>
</reference>
<protein>
    <recommendedName>
        <fullName evidence="2">DUF5689 domain-containing protein</fullName>
    </recommendedName>
</protein>
<evidence type="ECO:0000313" key="3">
    <source>
        <dbReference type="EMBL" id="SEB05819.1"/>
    </source>
</evidence>
<dbReference type="AlphaFoldDB" id="A0A1H4G8A3"/>
<proteinExistence type="predicted"/>
<dbReference type="PROSITE" id="PS51257">
    <property type="entry name" value="PROKAR_LIPOPROTEIN"/>
    <property type="match status" value="1"/>
</dbReference>
<dbReference type="Gene3D" id="2.60.120.200">
    <property type="match status" value="1"/>
</dbReference>
<feature type="domain" description="DUF5689" evidence="2">
    <location>
        <begin position="40"/>
        <end position="271"/>
    </location>
</feature>
<keyword evidence="1" id="KW-0732">Signal</keyword>
<dbReference type="InterPro" id="IPR043744">
    <property type="entry name" value="DUF5689"/>
</dbReference>
<dbReference type="OrthoDB" id="1492759at2"/>
<dbReference type="RefSeq" id="WP_091093729.1">
    <property type="nucleotide sequence ID" value="NZ_FNRD01000018.1"/>
</dbReference>
<dbReference type="STRING" id="150146.SAMN05443667_11810"/>